<dbReference type="AlphaFoldDB" id="A0A8H5FVY8"/>
<dbReference type="InterPro" id="IPR051599">
    <property type="entry name" value="Cell_Envelope_Assoc"/>
</dbReference>
<sequence length="271" mass="30541">MKKLSIVEAGFKALDAQDELLNMWRCYVGAINRIMKYIDQIRATRLNCDWGNEYILPLDAIYLAVRLMDANNQVDALRYPELWTKDNVGPAVSVAGRIDWNARPYAAILIPGEGPELAGVRLSPMVVLKMEMAVKQYKEGKAPFLIVSGGTFHPALTEFNEAYKMKSWLVEQHGISPDRVILEPYARHTTTNFRNAGRVLNTIGAPREKPVLTVTDGQQIEYIESDLFRRNEREELTHGVGKIGPRRGDFAIDFVPLPLCAIVDPMDPMDP</sequence>
<feature type="domain" description="DUF218" evidence="1">
    <location>
        <begin position="107"/>
        <end position="218"/>
    </location>
</feature>
<comment type="caution">
    <text evidence="2">The sequence shown here is derived from an EMBL/GenBank/DDBJ whole genome shotgun (WGS) entry which is preliminary data.</text>
</comment>
<dbReference type="PANTHER" id="PTHR30336">
    <property type="entry name" value="INNER MEMBRANE PROTEIN, PROBABLE PERMEASE"/>
    <property type="match status" value="1"/>
</dbReference>
<dbReference type="Proteomes" id="UP000518752">
    <property type="component" value="Unassembled WGS sequence"/>
</dbReference>
<dbReference type="InterPro" id="IPR003848">
    <property type="entry name" value="DUF218"/>
</dbReference>
<protein>
    <recommendedName>
        <fullName evidence="1">DUF218 domain-containing protein</fullName>
    </recommendedName>
</protein>
<name>A0A8H5FVY8_9AGAR</name>
<dbReference type="EMBL" id="JAACJN010000293">
    <property type="protein sequence ID" value="KAF5350727.1"/>
    <property type="molecule type" value="Genomic_DNA"/>
</dbReference>
<keyword evidence="3" id="KW-1185">Reference proteome</keyword>
<evidence type="ECO:0000313" key="2">
    <source>
        <dbReference type="EMBL" id="KAF5350727.1"/>
    </source>
</evidence>
<reference evidence="2 3" key="1">
    <citation type="journal article" date="2020" name="ISME J.">
        <title>Uncovering the hidden diversity of litter-decomposition mechanisms in mushroom-forming fungi.</title>
        <authorList>
            <person name="Floudas D."/>
            <person name="Bentzer J."/>
            <person name="Ahren D."/>
            <person name="Johansson T."/>
            <person name="Persson P."/>
            <person name="Tunlid A."/>
        </authorList>
    </citation>
    <scope>NUCLEOTIDE SEQUENCE [LARGE SCALE GENOMIC DNA]</scope>
    <source>
        <strain evidence="2 3">CBS 406.79</strain>
    </source>
</reference>
<dbReference type="Gene3D" id="3.40.50.620">
    <property type="entry name" value="HUPs"/>
    <property type="match status" value="1"/>
</dbReference>
<dbReference type="Pfam" id="PF02698">
    <property type="entry name" value="DUF218"/>
    <property type="match status" value="1"/>
</dbReference>
<proteinExistence type="predicted"/>
<evidence type="ECO:0000259" key="1">
    <source>
        <dbReference type="Pfam" id="PF02698"/>
    </source>
</evidence>
<evidence type="ECO:0000313" key="3">
    <source>
        <dbReference type="Proteomes" id="UP000518752"/>
    </source>
</evidence>
<gene>
    <name evidence="2" type="ORF">D9757_012584</name>
</gene>
<accession>A0A8H5FVY8</accession>
<dbReference type="CDD" id="cd06259">
    <property type="entry name" value="YdcF-like"/>
    <property type="match status" value="1"/>
</dbReference>
<dbReference type="GO" id="GO:0005886">
    <property type="term" value="C:plasma membrane"/>
    <property type="evidence" value="ECO:0007669"/>
    <property type="project" value="TreeGrafter"/>
</dbReference>
<dbReference type="InterPro" id="IPR014729">
    <property type="entry name" value="Rossmann-like_a/b/a_fold"/>
</dbReference>
<dbReference type="OrthoDB" id="3350312at2759"/>
<dbReference type="PANTHER" id="PTHR30336:SF20">
    <property type="entry name" value="DUF218 DOMAIN-CONTAINING PROTEIN"/>
    <property type="match status" value="1"/>
</dbReference>
<organism evidence="2 3">
    <name type="scientific">Collybiopsis confluens</name>
    <dbReference type="NCBI Taxonomy" id="2823264"/>
    <lineage>
        <taxon>Eukaryota</taxon>
        <taxon>Fungi</taxon>
        <taxon>Dikarya</taxon>
        <taxon>Basidiomycota</taxon>
        <taxon>Agaricomycotina</taxon>
        <taxon>Agaricomycetes</taxon>
        <taxon>Agaricomycetidae</taxon>
        <taxon>Agaricales</taxon>
        <taxon>Marasmiineae</taxon>
        <taxon>Omphalotaceae</taxon>
        <taxon>Collybiopsis</taxon>
    </lineage>
</organism>